<dbReference type="EMBL" id="KZ110591">
    <property type="protein sequence ID" value="OSX68003.1"/>
    <property type="molecule type" value="Genomic_DNA"/>
</dbReference>
<evidence type="ECO:0000313" key="7">
    <source>
        <dbReference type="Proteomes" id="UP000194127"/>
    </source>
</evidence>
<dbReference type="OrthoDB" id="3358017at2759"/>
<organism evidence="6 7">
    <name type="scientific">Postia placenta MAD-698-R-SB12</name>
    <dbReference type="NCBI Taxonomy" id="670580"/>
    <lineage>
        <taxon>Eukaryota</taxon>
        <taxon>Fungi</taxon>
        <taxon>Dikarya</taxon>
        <taxon>Basidiomycota</taxon>
        <taxon>Agaricomycotina</taxon>
        <taxon>Agaricomycetes</taxon>
        <taxon>Polyporales</taxon>
        <taxon>Adustoporiaceae</taxon>
        <taxon>Rhodonia</taxon>
    </lineage>
</organism>
<feature type="transmembrane region" description="Helical" evidence="5">
    <location>
        <begin position="57"/>
        <end position="76"/>
    </location>
</feature>
<feature type="transmembrane region" description="Helical" evidence="5">
    <location>
        <begin position="20"/>
        <end position="37"/>
    </location>
</feature>
<accession>A0A1X6NI07</accession>
<dbReference type="AlphaFoldDB" id="A0A1X6NI07"/>
<keyword evidence="7" id="KW-1185">Reference proteome</keyword>
<dbReference type="PANTHER" id="PTHR31465">
    <property type="entry name" value="PROTEIN RTA1-RELATED"/>
    <property type="match status" value="1"/>
</dbReference>
<feature type="transmembrane region" description="Helical" evidence="5">
    <location>
        <begin position="129"/>
        <end position="153"/>
    </location>
</feature>
<proteinExistence type="predicted"/>
<feature type="transmembrane region" description="Helical" evidence="5">
    <location>
        <begin position="216"/>
        <end position="236"/>
    </location>
</feature>
<feature type="transmembrane region" description="Helical" evidence="5">
    <location>
        <begin position="173"/>
        <end position="195"/>
    </location>
</feature>
<gene>
    <name evidence="6" type="ORF">POSPLADRAFT_1129169</name>
</gene>
<dbReference type="InterPro" id="IPR007568">
    <property type="entry name" value="RTA1"/>
</dbReference>
<name>A0A1X6NI07_9APHY</name>
<dbReference type="Pfam" id="PF04479">
    <property type="entry name" value="RTA1"/>
    <property type="match status" value="1"/>
</dbReference>
<dbReference type="GO" id="GO:0000324">
    <property type="term" value="C:fungal-type vacuole"/>
    <property type="evidence" value="ECO:0007669"/>
    <property type="project" value="TreeGrafter"/>
</dbReference>
<dbReference type="RefSeq" id="XP_024344797.1">
    <property type="nucleotide sequence ID" value="XM_024483815.1"/>
</dbReference>
<feature type="transmembrane region" description="Helical" evidence="5">
    <location>
        <begin position="91"/>
        <end position="117"/>
    </location>
</feature>
<sequence length="329" mass="36291">MHYSDVSVLVIEPAAPSQYGYVPTAWICYLYVILFSVSTPDSAITVAHFVQALHSRLWWMLATACITGALEVTGWIGRLLSSHNPAASNPYLIQIVATIIAPTPFVACNFIILGQIIRRLGEGYSRINAKWYTIIFTTSDFVCLVVQALGGAMATGTKQSQVDLGSNIMLTGIVLQLFSITVYMTLAIEFLWRYLHDRPLREVTRTGYTLDKSTKRMILALIISGVCIYIRTIELADGWHGVVIHTQALFNIFDAGMITIAMYSLNIFHPGRLLGRGKVWKEVNHGEKGYALNSAPEFDDPSVSSRGLGTVQIKTKVGMHSAIFCLGVP</sequence>
<evidence type="ECO:0000313" key="6">
    <source>
        <dbReference type="EMBL" id="OSX68003.1"/>
    </source>
</evidence>
<reference evidence="6 7" key="1">
    <citation type="submission" date="2017-04" db="EMBL/GenBank/DDBJ databases">
        <title>Genome Sequence of the Model Brown-Rot Fungus Postia placenta SB12.</title>
        <authorList>
            <consortium name="DOE Joint Genome Institute"/>
            <person name="Gaskell J."/>
            <person name="Kersten P."/>
            <person name="Larrondo L.F."/>
            <person name="Canessa P."/>
            <person name="Martinez D."/>
            <person name="Hibbett D."/>
            <person name="Schmoll M."/>
            <person name="Kubicek C.P."/>
            <person name="Martinez A.T."/>
            <person name="Yadav J."/>
            <person name="Master E."/>
            <person name="Magnuson J.K."/>
            <person name="James T."/>
            <person name="Yaver D."/>
            <person name="Berka R."/>
            <person name="Labutti K."/>
            <person name="Lipzen A."/>
            <person name="Aerts A."/>
            <person name="Barry K."/>
            <person name="Henrissat B."/>
            <person name="Blanchette R."/>
            <person name="Grigoriev I."/>
            <person name="Cullen D."/>
        </authorList>
    </citation>
    <scope>NUCLEOTIDE SEQUENCE [LARGE SCALE GENOMIC DNA]</scope>
    <source>
        <strain evidence="6 7">MAD-698-R-SB12</strain>
    </source>
</reference>
<protein>
    <recommendedName>
        <fullName evidence="8">RTA1-domain-containing protein</fullName>
    </recommendedName>
</protein>
<dbReference type="PANTHER" id="PTHR31465:SF9">
    <property type="entry name" value="SPHINGOID LONG-CHAIN BASE TRANSPORTER RSB1"/>
    <property type="match status" value="1"/>
</dbReference>
<dbReference type="GeneID" id="36328764"/>
<feature type="transmembrane region" description="Helical" evidence="5">
    <location>
        <begin position="248"/>
        <end position="268"/>
    </location>
</feature>
<keyword evidence="3 5" id="KW-1133">Transmembrane helix</keyword>
<evidence type="ECO:0000256" key="4">
    <source>
        <dbReference type="ARBA" id="ARBA00023136"/>
    </source>
</evidence>
<evidence type="ECO:0000256" key="3">
    <source>
        <dbReference type="ARBA" id="ARBA00022989"/>
    </source>
</evidence>
<evidence type="ECO:0000256" key="5">
    <source>
        <dbReference type="SAM" id="Phobius"/>
    </source>
</evidence>
<dbReference type="STRING" id="670580.A0A1X6NI07"/>
<dbReference type="Proteomes" id="UP000194127">
    <property type="component" value="Unassembled WGS sequence"/>
</dbReference>
<keyword evidence="4 5" id="KW-0472">Membrane</keyword>
<dbReference type="GO" id="GO:0005886">
    <property type="term" value="C:plasma membrane"/>
    <property type="evidence" value="ECO:0007669"/>
    <property type="project" value="TreeGrafter"/>
</dbReference>
<evidence type="ECO:0000256" key="2">
    <source>
        <dbReference type="ARBA" id="ARBA00022692"/>
    </source>
</evidence>
<evidence type="ECO:0000256" key="1">
    <source>
        <dbReference type="ARBA" id="ARBA00004141"/>
    </source>
</evidence>
<evidence type="ECO:0008006" key="8">
    <source>
        <dbReference type="Google" id="ProtNLM"/>
    </source>
</evidence>
<comment type="subcellular location">
    <subcellularLocation>
        <location evidence="1">Membrane</location>
        <topology evidence="1">Multi-pass membrane protein</topology>
    </subcellularLocation>
</comment>
<keyword evidence="2 5" id="KW-0812">Transmembrane</keyword>